<feature type="transmembrane region" description="Helical" evidence="9">
    <location>
        <begin position="328"/>
        <end position="351"/>
    </location>
</feature>
<dbReference type="NCBIfam" id="TIGR00879">
    <property type="entry name" value="SP"/>
    <property type="match status" value="1"/>
</dbReference>
<comment type="subcellular location">
    <subcellularLocation>
        <location evidence="1">Membrane</location>
        <topology evidence="1">Multi-pass membrane protein</topology>
    </subcellularLocation>
</comment>
<dbReference type="InterPro" id="IPR036259">
    <property type="entry name" value="MFS_trans_sf"/>
</dbReference>
<dbReference type="GO" id="GO:0005351">
    <property type="term" value="F:carbohydrate:proton symporter activity"/>
    <property type="evidence" value="ECO:0007669"/>
    <property type="project" value="TreeGrafter"/>
</dbReference>
<protein>
    <recommendedName>
        <fullName evidence="10">Major facilitator superfamily (MFS) profile domain-containing protein</fullName>
    </recommendedName>
</protein>
<evidence type="ECO:0000313" key="11">
    <source>
        <dbReference type="EMBL" id="RSH89142.1"/>
    </source>
</evidence>
<dbReference type="PANTHER" id="PTHR48022:SF51">
    <property type="entry name" value="ALPHA-GLUCOSIDE TRANSPORTER, PUTATIVE (AFU_ORTHOLOGUE AFUA_6G11920)-RELATED"/>
    <property type="match status" value="1"/>
</dbReference>
<dbReference type="Proteomes" id="UP000279259">
    <property type="component" value="Unassembled WGS sequence"/>
</dbReference>
<evidence type="ECO:0000259" key="10">
    <source>
        <dbReference type="PROSITE" id="PS50850"/>
    </source>
</evidence>
<organism evidence="11 12">
    <name type="scientific">Saitozyma podzolica</name>
    <dbReference type="NCBI Taxonomy" id="1890683"/>
    <lineage>
        <taxon>Eukaryota</taxon>
        <taxon>Fungi</taxon>
        <taxon>Dikarya</taxon>
        <taxon>Basidiomycota</taxon>
        <taxon>Agaricomycotina</taxon>
        <taxon>Tremellomycetes</taxon>
        <taxon>Tremellales</taxon>
        <taxon>Trimorphomycetaceae</taxon>
        <taxon>Saitozyma</taxon>
    </lineage>
</organism>
<dbReference type="EMBL" id="RSCD01000015">
    <property type="protein sequence ID" value="RSH89142.1"/>
    <property type="molecule type" value="Genomic_DNA"/>
</dbReference>
<comment type="similarity">
    <text evidence="2 8">Belongs to the major facilitator superfamily. Sugar transporter (TC 2.A.1.1) family.</text>
</comment>
<evidence type="ECO:0000256" key="4">
    <source>
        <dbReference type="ARBA" id="ARBA00022692"/>
    </source>
</evidence>
<feature type="transmembrane region" description="Helical" evidence="9">
    <location>
        <begin position="459"/>
        <end position="481"/>
    </location>
</feature>
<keyword evidence="4 9" id="KW-0812">Transmembrane</keyword>
<keyword evidence="5 9" id="KW-1133">Transmembrane helix</keyword>
<keyword evidence="3 8" id="KW-0813">Transport</keyword>
<dbReference type="Gene3D" id="1.20.1250.20">
    <property type="entry name" value="MFS general substrate transporter like domains"/>
    <property type="match status" value="1"/>
</dbReference>
<dbReference type="OrthoDB" id="6612291at2759"/>
<evidence type="ECO:0000256" key="1">
    <source>
        <dbReference type="ARBA" id="ARBA00004141"/>
    </source>
</evidence>
<evidence type="ECO:0000256" key="2">
    <source>
        <dbReference type="ARBA" id="ARBA00010992"/>
    </source>
</evidence>
<feature type="transmembrane region" description="Helical" evidence="9">
    <location>
        <begin position="240"/>
        <end position="261"/>
    </location>
</feature>
<evidence type="ECO:0000256" key="9">
    <source>
        <dbReference type="SAM" id="Phobius"/>
    </source>
</evidence>
<evidence type="ECO:0000313" key="12">
    <source>
        <dbReference type="Proteomes" id="UP000279259"/>
    </source>
</evidence>
<dbReference type="InterPro" id="IPR005828">
    <property type="entry name" value="MFS_sugar_transport-like"/>
</dbReference>
<feature type="transmembrane region" description="Helical" evidence="9">
    <location>
        <begin position="363"/>
        <end position="384"/>
    </location>
</feature>
<evidence type="ECO:0000256" key="8">
    <source>
        <dbReference type="RuleBase" id="RU003346"/>
    </source>
</evidence>
<dbReference type="InterPro" id="IPR020846">
    <property type="entry name" value="MFS_dom"/>
</dbReference>
<evidence type="ECO:0000256" key="6">
    <source>
        <dbReference type="ARBA" id="ARBA00023136"/>
    </source>
</evidence>
<comment type="caution">
    <text evidence="11">The sequence shown here is derived from an EMBL/GenBank/DDBJ whole genome shotgun (WGS) entry which is preliminary data.</text>
</comment>
<feature type="transmembrane region" description="Helical" evidence="9">
    <location>
        <begin position="66"/>
        <end position="86"/>
    </location>
</feature>
<reference evidence="11 12" key="1">
    <citation type="submission" date="2018-11" db="EMBL/GenBank/DDBJ databases">
        <title>Genome sequence of Saitozyma podzolica DSM 27192.</title>
        <authorList>
            <person name="Aliyu H."/>
            <person name="Gorte O."/>
            <person name="Ochsenreither K."/>
        </authorList>
    </citation>
    <scope>NUCLEOTIDE SEQUENCE [LARGE SCALE GENOMIC DNA]</scope>
    <source>
        <strain evidence="11 12">DSM 27192</strain>
    </source>
</reference>
<feature type="transmembrane region" description="Helical" evidence="9">
    <location>
        <begin position="116"/>
        <end position="137"/>
    </location>
</feature>
<feature type="transmembrane region" description="Helical" evidence="9">
    <location>
        <begin position="180"/>
        <end position="198"/>
    </location>
</feature>
<keyword evidence="6 9" id="KW-0472">Membrane</keyword>
<sequence>MSSIPKPTLGSVEAELITSDEKTLGVEHVDNTHGHDDGLSGAQRTLVLAAEQAKAKPLGTFTAIKYYWVAFLWSQYCSFGAILVGYDGTVTGAVLSVPTFRETLGSYIDGQYIISASWQVGFNVGGTVASILGSVFYPYLGERFGRRGSLLFACVVSICAIFIEFFVIPDKQVMWFFGKFINGIACSIFATTSSSYAIEVSPLQLRGVTTGSVNLYIVVGQFISALVIQGCGTRADRSAYQIPIAVQWCFSVFILVLLPFCPESPWVLVKQGNVEQAKRSLKRLYGNTEDDLDMHFRVIEETLEFEARLHANSNWSDIFKGTDRRRTWIIMLLYLCQQVTGVQFVLGYSTYFFELAGFATSKAFALNVGTLSLALVSNFAGILLTNTVGRRNVFLSSVYACTGDCLLIGILSLIKNNAQAVWGMAIFTMLYMLTFQFGLGPLTYTYTAEIGSARLRSRVIAWGNMCNQFFGLIINIINPYMINPDEANLQGKVGWLFGGMSIFASAAAWYWVPETGGRTTDELDLMFKKKIPSLKFGDYEITHEDRLEMESIGSRS</sequence>
<dbReference type="PROSITE" id="PS50850">
    <property type="entry name" value="MFS"/>
    <property type="match status" value="1"/>
</dbReference>
<feature type="transmembrane region" description="Helical" evidence="9">
    <location>
        <begin position="393"/>
        <end position="414"/>
    </location>
</feature>
<feature type="domain" description="Major facilitator superfamily (MFS) profile" evidence="10">
    <location>
        <begin position="73"/>
        <end position="516"/>
    </location>
</feature>
<dbReference type="SUPFAM" id="SSF103473">
    <property type="entry name" value="MFS general substrate transporter"/>
    <property type="match status" value="1"/>
</dbReference>
<feature type="transmembrane region" description="Helical" evidence="9">
    <location>
        <begin position="493"/>
        <end position="512"/>
    </location>
</feature>
<keyword evidence="12" id="KW-1185">Reference proteome</keyword>
<feature type="transmembrane region" description="Helical" evidence="9">
    <location>
        <begin position="210"/>
        <end position="228"/>
    </location>
</feature>
<evidence type="ECO:0000256" key="5">
    <source>
        <dbReference type="ARBA" id="ARBA00022989"/>
    </source>
</evidence>
<feature type="transmembrane region" description="Helical" evidence="9">
    <location>
        <begin position="420"/>
        <end position="447"/>
    </location>
</feature>
<evidence type="ECO:0000256" key="3">
    <source>
        <dbReference type="ARBA" id="ARBA00022448"/>
    </source>
</evidence>
<dbReference type="InterPro" id="IPR003663">
    <property type="entry name" value="Sugar/inositol_transpt"/>
</dbReference>
<dbReference type="PANTHER" id="PTHR48022">
    <property type="entry name" value="PLASTIDIC GLUCOSE TRANSPORTER 4"/>
    <property type="match status" value="1"/>
</dbReference>
<evidence type="ECO:0000256" key="7">
    <source>
        <dbReference type="ARBA" id="ARBA00049119"/>
    </source>
</evidence>
<dbReference type="AlphaFoldDB" id="A0A427YDJ9"/>
<name>A0A427YDJ9_9TREE</name>
<proteinExistence type="inferred from homology"/>
<accession>A0A427YDJ9</accession>
<dbReference type="GO" id="GO:0016020">
    <property type="term" value="C:membrane"/>
    <property type="evidence" value="ECO:0007669"/>
    <property type="project" value="UniProtKB-SubCell"/>
</dbReference>
<dbReference type="InterPro" id="IPR050360">
    <property type="entry name" value="MFS_Sugar_Transporters"/>
</dbReference>
<comment type="catalytic activity">
    <reaction evidence="7">
        <text>myo-inositol(out) + H(+)(out) = myo-inositol(in) + H(+)(in)</text>
        <dbReference type="Rhea" id="RHEA:60364"/>
        <dbReference type="ChEBI" id="CHEBI:15378"/>
        <dbReference type="ChEBI" id="CHEBI:17268"/>
    </reaction>
</comment>
<feature type="transmembrane region" description="Helical" evidence="9">
    <location>
        <begin position="149"/>
        <end position="168"/>
    </location>
</feature>
<dbReference type="FunFam" id="1.20.1250.20:FF:000078">
    <property type="entry name" value="MFS maltose transporter, putative"/>
    <property type="match status" value="1"/>
</dbReference>
<dbReference type="Pfam" id="PF00083">
    <property type="entry name" value="Sugar_tr"/>
    <property type="match status" value="1"/>
</dbReference>
<gene>
    <name evidence="11" type="ORF">EHS25_002808</name>
</gene>